<evidence type="ECO:0000256" key="1">
    <source>
        <dbReference type="SAM" id="SignalP"/>
    </source>
</evidence>
<dbReference type="Proteomes" id="UP000521199">
    <property type="component" value="Unassembled WGS sequence"/>
</dbReference>
<dbReference type="RefSeq" id="WP_183960927.1">
    <property type="nucleotide sequence ID" value="NZ_JACHHP010000003.1"/>
</dbReference>
<dbReference type="EMBL" id="JACHHP010000003">
    <property type="protein sequence ID" value="MBB5208394.1"/>
    <property type="molecule type" value="Genomic_DNA"/>
</dbReference>
<dbReference type="AlphaFoldDB" id="A0A7W8D5P1"/>
<evidence type="ECO:0000313" key="2">
    <source>
        <dbReference type="EMBL" id="MBB5208394.1"/>
    </source>
</evidence>
<accession>A0A7W8D5P1</accession>
<organism evidence="2 3">
    <name type="scientific">Chiayiivirga flava</name>
    <dbReference type="NCBI Taxonomy" id="659595"/>
    <lineage>
        <taxon>Bacteria</taxon>
        <taxon>Pseudomonadati</taxon>
        <taxon>Pseudomonadota</taxon>
        <taxon>Gammaproteobacteria</taxon>
        <taxon>Lysobacterales</taxon>
        <taxon>Lysobacteraceae</taxon>
        <taxon>Chiayiivirga</taxon>
    </lineage>
</organism>
<proteinExistence type="predicted"/>
<sequence>MRRILVVCVWSCLTVLPLRAAEVTLEELASPPFAGTAGVSNIAADGTVVGTGWPDAMVVRWQPGQPPENLGGDTFTLENILPLISADGGTIAANVYVPVEPGNPKAGLVGKAALWQGETTWAPIDGAVLAQATPFGLSDDGRFLVGAGWVDVFPDEDAVEHAWIWSAETGQQLLGAVDGLSWAQAWAVSNDGTVAVGFADAAPDDFTRHGVRWDAGVAQRIRDAQDRPVGQAIACNSDCSIIVGAGFTAAGGSGQAWRWTAAGGVQFLGEIPGAPPDITYYAFDLTEDGAMIVGSYPVFDPVQGSINHGFVWSEASGLVDIVDFLAAHGIDYGADFNELVVNAITRDGSKLLLNGGNADYQRQRAIVHIAQAPPQVFADGFESQLP</sequence>
<protein>
    <submittedName>
        <fullName evidence="2">Putative membrane protein</fullName>
    </submittedName>
</protein>
<name>A0A7W8D5P1_9GAMM</name>
<comment type="caution">
    <text evidence="2">The sequence shown here is derived from an EMBL/GenBank/DDBJ whole genome shotgun (WGS) entry which is preliminary data.</text>
</comment>
<reference evidence="2 3" key="1">
    <citation type="submission" date="2020-08" db="EMBL/GenBank/DDBJ databases">
        <title>Genomic Encyclopedia of Type Strains, Phase IV (KMG-IV): sequencing the most valuable type-strain genomes for metagenomic binning, comparative biology and taxonomic classification.</title>
        <authorList>
            <person name="Goeker M."/>
        </authorList>
    </citation>
    <scope>NUCLEOTIDE SEQUENCE [LARGE SCALE GENOMIC DNA]</scope>
    <source>
        <strain evidence="2 3">DSM 24163</strain>
    </source>
</reference>
<keyword evidence="1" id="KW-0732">Signal</keyword>
<gene>
    <name evidence="2" type="ORF">HNQ52_001936</name>
</gene>
<evidence type="ECO:0000313" key="3">
    <source>
        <dbReference type="Proteomes" id="UP000521199"/>
    </source>
</evidence>
<keyword evidence="3" id="KW-1185">Reference proteome</keyword>
<feature type="signal peptide" evidence="1">
    <location>
        <begin position="1"/>
        <end position="20"/>
    </location>
</feature>
<feature type="chain" id="PRO_5031155248" evidence="1">
    <location>
        <begin position="21"/>
        <end position="386"/>
    </location>
</feature>